<dbReference type="AlphaFoldDB" id="A0A1I5RTZ7"/>
<name>A0A1I5RTZ7_9PSEU</name>
<dbReference type="EMBL" id="FOWC01000006">
    <property type="protein sequence ID" value="SFP61426.1"/>
    <property type="molecule type" value="Genomic_DNA"/>
</dbReference>
<organism evidence="1 2">
    <name type="scientific">Amycolatopsis rubida</name>
    <dbReference type="NCBI Taxonomy" id="112413"/>
    <lineage>
        <taxon>Bacteria</taxon>
        <taxon>Bacillati</taxon>
        <taxon>Actinomycetota</taxon>
        <taxon>Actinomycetes</taxon>
        <taxon>Pseudonocardiales</taxon>
        <taxon>Pseudonocardiaceae</taxon>
        <taxon>Amycolatopsis</taxon>
    </lineage>
</organism>
<protein>
    <submittedName>
        <fullName evidence="1">Uncharacterized protein</fullName>
    </submittedName>
</protein>
<gene>
    <name evidence="1" type="ORF">SAMN05421854_10653</name>
</gene>
<dbReference type="OrthoDB" id="3634440at2"/>
<accession>A0A1I5RTZ7</accession>
<dbReference type="RefSeq" id="WP_093574546.1">
    <property type="nucleotide sequence ID" value="NZ_FOWC01000006.1"/>
</dbReference>
<sequence>MALANVISGEEQAVIEPTPEFPHNPAATAAAQYDSAQHRASPGDIMKRIAVSLAVSAVAVLGGTGVASAAGHPTSNFGDRISGGAVGGTLTWYNRSVGVSGYVRDDAGSGNTTVTFEFRQAGTLFDVQTRTAANDYKTFGWTEPGPSGGFSRVDIYLGHGTGKILVASVPRKV</sequence>
<reference evidence="2" key="1">
    <citation type="submission" date="2016-10" db="EMBL/GenBank/DDBJ databases">
        <authorList>
            <person name="Varghese N."/>
            <person name="Submissions S."/>
        </authorList>
    </citation>
    <scope>NUCLEOTIDE SEQUENCE [LARGE SCALE GENOMIC DNA]</scope>
    <source>
        <strain evidence="2">DSM 44637</strain>
    </source>
</reference>
<proteinExistence type="predicted"/>
<evidence type="ECO:0000313" key="1">
    <source>
        <dbReference type="EMBL" id="SFP61426.1"/>
    </source>
</evidence>
<dbReference type="Proteomes" id="UP000199137">
    <property type="component" value="Unassembled WGS sequence"/>
</dbReference>
<evidence type="ECO:0000313" key="2">
    <source>
        <dbReference type="Proteomes" id="UP000199137"/>
    </source>
</evidence>